<accession>A0AAV2RHC2</accession>
<dbReference type="EMBL" id="CAXKWB010022274">
    <property type="protein sequence ID" value="CAL4124210.1"/>
    <property type="molecule type" value="Genomic_DNA"/>
</dbReference>
<dbReference type="GO" id="GO:0032991">
    <property type="term" value="C:protein-containing complex"/>
    <property type="evidence" value="ECO:0007669"/>
    <property type="project" value="UniProtKB-ARBA"/>
</dbReference>
<proteinExistence type="predicted"/>
<dbReference type="InterPro" id="IPR056861">
    <property type="entry name" value="HMCN1-like_VWA"/>
</dbReference>
<dbReference type="PANTHER" id="PTHR47763">
    <property type="entry name" value="ALPHA-PROTEIN KINASE VWKA"/>
    <property type="match status" value="1"/>
</dbReference>
<evidence type="ECO:0000313" key="6">
    <source>
        <dbReference type="Proteomes" id="UP001497623"/>
    </source>
</evidence>
<evidence type="ECO:0000313" key="5">
    <source>
        <dbReference type="EMBL" id="CAL4124210.1"/>
    </source>
</evidence>
<dbReference type="PANTHER" id="PTHR47763:SF4">
    <property type="entry name" value="ALPHA-PROTEIN KINASE VWKA"/>
    <property type="match status" value="1"/>
</dbReference>
<organism evidence="5 6">
    <name type="scientific">Meganyctiphanes norvegica</name>
    <name type="common">Northern krill</name>
    <name type="synonym">Thysanopoda norvegica</name>
    <dbReference type="NCBI Taxonomy" id="48144"/>
    <lineage>
        <taxon>Eukaryota</taxon>
        <taxon>Metazoa</taxon>
        <taxon>Ecdysozoa</taxon>
        <taxon>Arthropoda</taxon>
        <taxon>Crustacea</taxon>
        <taxon>Multicrustacea</taxon>
        <taxon>Malacostraca</taxon>
        <taxon>Eumalacostraca</taxon>
        <taxon>Eucarida</taxon>
        <taxon>Euphausiacea</taxon>
        <taxon>Euphausiidae</taxon>
        <taxon>Meganyctiphanes</taxon>
    </lineage>
</organism>
<dbReference type="SUPFAM" id="SSF53300">
    <property type="entry name" value="vWA-like"/>
    <property type="match status" value="1"/>
</dbReference>
<dbReference type="AlphaFoldDB" id="A0AAV2RHC2"/>
<dbReference type="Pfam" id="PF25106">
    <property type="entry name" value="VWA_4"/>
    <property type="match status" value="1"/>
</dbReference>
<evidence type="ECO:0000256" key="3">
    <source>
        <dbReference type="ARBA" id="ARBA00022729"/>
    </source>
</evidence>
<dbReference type="InterPro" id="IPR052969">
    <property type="entry name" value="Thr-specific_kinase-like"/>
</dbReference>
<comment type="subcellular location">
    <subcellularLocation>
        <location evidence="1">Secreted</location>
    </subcellularLocation>
</comment>
<dbReference type="Gene3D" id="3.40.50.410">
    <property type="entry name" value="von Willebrand factor, type A domain"/>
    <property type="match status" value="1"/>
</dbReference>
<evidence type="ECO:0000256" key="2">
    <source>
        <dbReference type="ARBA" id="ARBA00022525"/>
    </source>
</evidence>
<dbReference type="PROSITE" id="PS50234">
    <property type="entry name" value="VWFA"/>
    <property type="match status" value="1"/>
</dbReference>
<keyword evidence="3" id="KW-0732">Signal</keyword>
<protein>
    <recommendedName>
        <fullName evidence="4">VWFA domain-containing protein</fullName>
    </recommendedName>
</protein>
<dbReference type="InterPro" id="IPR036465">
    <property type="entry name" value="vWFA_dom_sf"/>
</dbReference>
<sequence length="540" mass="63015">MDSFSYANNWMQKYVEKQLFDEKKCRQSPKYIEEAKIKIGNTMQLVEKAIVFATNNLIGLTKEKEKNTPEVKNAKIKTWIKQFCKNLQDNQFPINNALFGTLLDSNVTDFTNFQENIITQFYAEQTKLKSHFKSIHSSTVKWERGSPINQIMEKLWGYTAQCPFCREPCMWMHNHEGKSHKCLQHRPQGVGGQFWLGTKELVMENCNLMVNTTNQKFGCTRWTWEEVSNEAQKVDLAFLLDITASMHGIIKIVKGEVDKVIDKVKNEYPRAHLRVAFVGYRDHWNYERIVKMDFTESLISFSSFMSKIKASGGGFDTTEDVFGGLEEAGNLSWTAPNRLLMHFADAPCHGSRFHEGLWDRYKKDNYKDIKGLKIKDLIKKLKELDIKYYFGKINESTNKMITEFKKVSGDNNFPHEIDASCAATALNVVAESITLSIHQSILEWRERQNVIIISKNDKNKSNKMKCKTFWHYYKDYKSCLTNWDIAPDSIADTFQYWQWFMYNYSKELQELHGGELRDMPESWGTIDVEKAKQSLRNHFT</sequence>
<dbReference type="InterPro" id="IPR002035">
    <property type="entry name" value="VWF_A"/>
</dbReference>
<comment type="caution">
    <text evidence="5">The sequence shown here is derived from an EMBL/GenBank/DDBJ whole genome shotgun (WGS) entry which is preliminary data.</text>
</comment>
<evidence type="ECO:0000256" key="1">
    <source>
        <dbReference type="ARBA" id="ARBA00004613"/>
    </source>
</evidence>
<dbReference type="Proteomes" id="UP001497623">
    <property type="component" value="Unassembled WGS sequence"/>
</dbReference>
<gene>
    <name evidence="5" type="ORF">MNOR_LOCUS24346</name>
</gene>
<keyword evidence="2" id="KW-0964">Secreted</keyword>
<evidence type="ECO:0000259" key="4">
    <source>
        <dbReference type="PROSITE" id="PS50234"/>
    </source>
</evidence>
<dbReference type="CDD" id="cd00198">
    <property type="entry name" value="vWFA"/>
    <property type="match status" value="1"/>
</dbReference>
<reference evidence="5 6" key="1">
    <citation type="submission" date="2024-05" db="EMBL/GenBank/DDBJ databases">
        <authorList>
            <person name="Wallberg A."/>
        </authorList>
    </citation>
    <scope>NUCLEOTIDE SEQUENCE [LARGE SCALE GENOMIC DNA]</scope>
</reference>
<name>A0AAV2RHC2_MEGNR</name>
<keyword evidence="6" id="KW-1185">Reference proteome</keyword>
<feature type="domain" description="VWFA" evidence="4">
    <location>
        <begin position="235"/>
        <end position="433"/>
    </location>
</feature>